<feature type="region of interest" description="Disordered" evidence="1">
    <location>
        <begin position="118"/>
        <end position="145"/>
    </location>
</feature>
<feature type="region of interest" description="Disordered" evidence="1">
    <location>
        <begin position="157"/>
        <end position="203"/>
    </location>
</feature>
<evidence type="ECO:0000313" key="2">
    <source>
        <dbReference type="Proteomes" id="UP000095287"/>
    </source>
</evidence>
<evidence type="ECO:0000256" key="1">
    <source>
        <dbReference type="SAM" id="MobiDB-lite"/>
    </source>
</evidence>
<organism evidence="2 3">
    <name type="scientific">Steinernema glaseri</name>
    <dbReference type="NCBI Taxonomy" id="37863"/>
    <lineage>
        <taxon>Eukaryota</taxon>
        <taxon>Metazoa</taxon>
        <taxon>Ecdysozoa</taxon>
        <taxon>Nematoda</taxon>
        <taxon>Chromadorea</taxon>
        <taxon>Rhabditida</taxon>
        <taxon>Tylenchina</taxon>
        <taxon>Panagrolaimomorpha</taxon>
        <taxon>Strongyloidoidea</taxon>
        <taxon>Steinernematidae</taxon>
        <taxon>Steinernema</taxon>
    </lineage>
</organism>
<sequence>MVAAPQCLSPWANRVVGASSPPQMPIFAHGEGEHRGFSPPPSGRCLYGDRGRFPSSTASSCTLRPANRRGDADIGYQRTTSHQRLQMLHTDPSSSASCSTDVNPALYLSNFANPLTQSLNPITPPGGPNPYATAPQHHFGMPGQNVAAANGSVPYGNASIGRNGYTSGAGTPRPGSGTGKRTGGRRPKEYEDYANQKNGGADG</sequence>
<name>A0A1I7Z8Y8_9BILA</name>
<dbReference type="WBParaSite" id="L893_g23787.t1">
    <property type="protein sequence ID" value="L893_g23787.t1"/>
    <property type="gene ID" value="L893_g23787"/>
</dbReference>
<keyword evidence="2" id="KW-1185">Reference proteome</keyword>
<reference evidence="3" key="1">
    <citation type="submission" date="2016-11" db="UniProtKB">
        <authorList>
            <consortium name="WormBaseParasite"/>
        </authorList>
    </citation>
    <scope>IDENTIFICATION</scope>
</reference>
<accession>A0A1I7Z8Y8</accession>
<evidence type="ECO:0000313" key="3">
    <source>
        <dbReference type="WBParaSite" id="L893_g23787.t1"/>
    </source>
</evidence>
<dbReference type="Proteomes" id="UP000095287">
    <property type="component" value="Unplaced"/>
</dbReference>
<protein>
    <submittedName>
        <fullName evidence="3">AT-hook motif nuclear-localized protein</fullName>
    </submittedName>
</protein>
<proteinExistence type="predicted"/>
<dbReference type="AlphaFoldDB" id="A0A1I7Z8Y8"/>